<dbReference type="SUPFAM" id="SSF54928">
    <property type="entry name" value="RNA-binding domain, RBD"/>
    <property type="match status" value="1"/>
</dbReference>
<dbReference type="PROSITE" id="PS50280">
    <property type="entry name" value="SET"/>
    <property type="match status" value="1"/>
</dbReference>
<feature type="compositionally biased region" description="Basic residues" evidence="11">
    <location>
        <begin position="601"/>
        <end position="616"/>
    </location>
</feature>
<feature type="region of interest" description="Disordered" evidence="11">
    <location>
        <begin position="383"/>
        <end position="402"/>
    </location>
</feature>
<dbReference type="SUPFAM" id="SSF82199">
    <property type="entry name" value="SET domain"/>
    <property type="match status" value="1"/>
</dbReference>
<comment type="subcellular location">
    <subcellularLocation>
        <location evidence="1">Nucleus</location>
    </subcellularLocation>
</comment>
<protein>
    <recommendedName>
        <fullName evidence="2">[histone H3]-lysine(4) N-trimethyltransferase</fullName>
        <ecNumber evidence="2">2.1.1.354</ecNumber>
    </recommendedName>
</protein>
<dbReference type="EMBL" id="JANBTW010000010">
    <property type="protein sequence ID" value="KAJ2679595.1"/>
    <property type="molecule type" value="Genomic_DNA"/>
</dbReference>
<comment type="catalytic activity">
    <reaction evidence="8">
        <text>L-lysyl(4)-[histone H3] + 3 S-adenosyl-L-methionine = N(6),N(6),N(6)-trimethyl-L-lysyl(4)-[histone H3] + 3 S-adenosyl-L-homocysteine + 3 H(+)</text>
        <dbReference type="Rhea" id="RHEA:60260"/>
        <dbReference type="Rhea" id="RHEA-COMP:15537"/>
        <dbReference type="Rhea" id="RHEA-COMP:15547"/>
        <dbReference type="ChEBI" id="CHEBI:15378"/>
        <dbReference type="ChEBI" id="CHEBI:29969"/>
        <dbReference type="ChEBI" id="CHEBI:57856"/>
        <dbReference type="ChEBI" id="CHEBI:59789"/>
        <dbReference type="ChEBI" id="CHEBI:61961"/>
        <dbReference type="EC" id="2.1.1.354"/>
    </reaction>
</comment>
<dbReference type="InterPro" id="IPR024636">
    <property type="entry name" value="SET_assoc"/>
</dbReference>
<feature type="region of interest" description="Disordered" evidence="11">
    <location>
        <begin position="507"/>
        <end position="569"/>
    </location>
</feature>
<evidence type="ECO:0000259" key="12">
    <source>
        <dbReference type="PROSITE" id="PS50280"/>
    </source>
</evidence>
<dbReference type="Pfam" id="PF00856">
    <property type="entry name" value="SET"/>
    <property type="match status" value="1"/>
</dbReference>
<dbReference type="Pfam" id="PF11767">
    <property type="entry name" value="SET_assoc"/>
    <property type="match status" value="1"/>
</dbReference>
<evidence type="ECO:0000313" key="14">
    <source>
        <dbReference type="EMBL" id="KAJ2679595.1"/>
    </source>
</evidence>
<dbReference type="CDD" id="cd00590">
    <property type="entry name" value="RRM_SF"/>
    <property type="match status" value="1"/>
</dbReference>
<dbReference type="InterPro" id="IPR012677">
    <property type="entry name" value="Nucleotide-bd_a/b_plait_sf"/>
</dbReference>
<evidence type="ECO:0000256" key="7">
    <source>
        <dbReference type="ARBA" id="ARBA00023242"/>
    </source>
</evidence>
<dbReference type="EC" id="2.1.1.354" evidence="2"/>
<feature type="compositionally biased region" description="Basic and acidic residues" evidence="11">
    <location>
        <begin position="539"/>
        <end position="557"/>
    </location>
</feature>
<keyword evidence="4 14" id="KW-0808">Transferase</keyword>
<evidence type="ECO:0000313" key="15">
    <source>
        <dbReference type="Proteomes" id="UP001151518"/>
    </source>
</evidence>
<dbReference type="SMART" id="SM00508">
    <property type="entry name" value="PostSET"/>
    <property type="match status" value="1"/>
</dbReference>
<dbReference type="GO" id="GO:0140999">
    <property type="term" value="F:histone H3K4 trimethyltransferase activity"/>
    <property type="evidence" value="ECO:0007669"/>
    <property type="project" value="UniProtKB-EC"/>
</dbReference>
<feature type="region of interest" description="Disordered" evidence="11">
    <location>
        <begin position="250"/>
        <end position="285"/>
    </location>
</feature>
<comment type="catalytic activity">
    <reaction evidence="10">
        <text>N(6),N(6)-dimethyl-L-lysyl(4)-[histone H3] + S-adenosyl-L-methionine = N(6),N(6),N(6)-trimethyl-L-lysyl(4)-[histone H3] + S-adenosyl-L-homocysteine + H(+)</text>
        <dbReference type="Rhea" id="RHEA:60272"/>
        <dbReference type="Rhea" id="RHEA-COMP:15537"/>
        <dbReference type="Rhea" id="RHEA-COMP:15540"/>
        <dbReference type="ChEBI" id="CHEBI:15378"/>
        <dbReference type="ChEBI" id="CHEBI:57856"/>
        <dbReference type="ChEBI" id="CHEBI:59789"/>
        <dbReference type="ChEBI" id="CHEBI:61961"/>
        <dbReference type="ChEBI" id="CHEBI:61976"/>
    </reaction>
</comment>
<feature type="region of interest" description="Disordered" evidence="11">
    <location>
        <begin position="599"/>
        <end position="627"/>
    </location>
</feature>
<evidence type="ECO:0000256" key="11">
    <source>
        <dbReference type="SAM" id="MobiDB-lite"/>
    </source>
</evidence>
<evidence type="ECO:0000256" key="1">
    <source>
        <dbReference type="ARBA" id="ARBA00004123"/>
    </source>
</evidence>
<dbReference type="PANTHER" id="PTHR45814:SF2">
    <property type="entry name" value="HISTONE-LYSINE N-METHYLTRANSFERASE SETD1"/>
    <property type="match status" value="1"/>
</dbReference>
<feature type="compositionally biased region" description="Basic and acidic residues" evidence="11">
    <location>
        <begin position="705"/>
        <end position="719"/>
    </location>
</feature>
<accession>A0A9W8GA08</accession>
<organism evidence="14 15">
    <name type="scientific">Coemansia spiralis</name>
    <dbReference type="NCBI Taxonomy" id="417178"/>
    <lineage>
        <taxon>Eukaryota</taxon>
        <taxon>Fungi</taxon>
        <taxon>Fungi incertae sedis</taxon>
        <taxon>Zoopagomycota</taxon>
        <taxon>Kickxellomycotina</taxon>
        <taxon>Kickxellomycetes</taxon>
        <taxon>Kickxellales</taxon>
        <taxon>Kickxellaceae</taxon>
        <taxon>Coemansia</taxon>
    </lineage>
</organism>
<dbReference type="OrthoDB" id="116380at2759"/>
<proteinExistence type="predicted"/>
<dbReference type="AlphaFoldDB" id="A0A9W8GA08"/>
<evidence type="ECO:0000256" key="10">
    <source>
        <dbReference type="ARBA" id="ARBA00049129"/>
    </source>
</evidence>
<evidence type="ECO:0000256" key="4">
    <source>
        <dbReference type="ARBA" id="ARBA00022679"/>
    </source>
</evidence>
<evidence type="ECO:0000256" key="5">
    <source>
        <dbReference type="ARBA" id="ARBA00022691"/>
    </source>
</evidence>
<feature type="compositionally biased region" description="Gly residues" evidence="11">
    <location>
        <begin position="38"/>
        <end position="48"/>
    </location>
</feature>
<dbReference type="GO" id="GO:0003676">
    <property type="term" value="F:nucleic acid binding"/>
    <property type="evidence" value="ECO:0007669"/>
    <property type="project" value="InterPro"/>
</dbReference>
<dbReference type="PROSITE" id="PS50868">
    <property type="entry name" value="POST_SET"/>
    <property type="match status" value="1"/>
</dbReference>
<keyword evidence="5" id="KW-0949">S-adenosyl-L-methionine</keyword>
<comment type="caution">
    <text evidence="14">The sequence shown here is derived from an EMBL/GenBank/DDBJ whole genome shotgun (WGS) entry which is preliminary data.</text>
</comment>
<evidence type="ECO:0000256" key="2">
    <source>
        <dbReference type="ARBA" id="ARBA00012182"/>
    </source>
</evidence>
<feature type="region of interest" description="Disordered" evidence="11">
    <location>
        <begin position="22"/>
        <end position="107"/>
    </location>
</feature>
<keyword evidence="6" id="KW-0156">Chromatin regulator</keyword>
<feature type="region of interest" description="Disordered" evidence="11">
    <location>
        <begin position="777"/>
        <end position="813"/>
    </location>
</feature>
<feature type="region of interest" description="Disordered" evidence="11">
    <location>
        <begin position="705"/>
        <end position="731"/>
    </location>
</feature>
<keyword evidence="7" id="KW-0539">Nucleus</keyword>
<evidence type="ECO:0000256" key="8">
    <source>
        <dbReference type="ARBA" id="ARBA00047571"/>
    </source>
</evidence>
<dbReference type="InterPro" id="IPR044570">
    <property type="entry name" value="Set1-like"/>
</dbReference>
<sequence>MSAGGFRSFDASKITPAQPVEASKGLLSPNPGHNTDGSGMGSGIGNGGANSSPLPSLQPGASIIASDRASTKELTGNHRRPVGSNGAAHRSNSDPRKHIHSQTWREKQQAIKGPWILRMPLFEQDEYSINSIQKCSIVASGMSPLITADKLRAHFMLFGAVGGVRLGYDPSTGVSLGIARIEFVTSPAAPNPRSAASEAIRNGHIIQVGEPPSILALDVNNYFKALMDLRLREIQDKSLASTAFSTSVAESNKPTAAAPGSRSASVSSRIDNNTDTDPSRSTRDTHCFAVRVPRSSISFSQNTENDVQRYFERFRPTGVVRSDGYWYVLFASERDAHRCQRLSDRQRFAGRIIDVEFYEPSDESKLIELELIFKNNAASYPLEHGSRSSSAHNERSSGQESRLFECDDPQLHVLVRELLLREISESFMRDLQRRRLHATVSKFIQQLKSHSVLSNSQRNIDRSNVIPKKPIDTAAMLKRMSMGASGRVERPMPFNSILAELPSFRRGAKGASTPVKSKPVSSRRAEFDERTAAAGKRKRQEEKPLERLNKRLPKLDSYDSDDTTDASSITTDAVVDGDLAEDVSHSDLELLSQHCDVVDKHAKRRNEKKTKERQRRRESQVLSKASHLNTPVEHALGSNISAKEPVIPDVPLNATGCARTEGYRPVEPAIKEIYLLQLRSQLHWAASFFGGTDAAVASRLRGIADKSKGPSTNERHGKIGESSLRNSRGSVSNTNNASFYYSLSQGSMGSSSRTNRAANRKLRAEFSMGIRQLGESSIGSGGSSGGHHGLGSGGNGAGGGNNESSSGGIDIGGSNGNGVGASDLLRFNSLDSRTKRLRFSKSAIHDWGLFASEPIFRGEFVIEYIGERIRGKLADLREEQYEREGIGSSYLFRVDGEIVIDATKCGNVARFVNHSCKPNCRAKMIVADGTKRMVIYAGQDIQAGEEITYNYKFPLEEIKIPCLCGAAGCRGYLN</sequence>
<reference evidence="14" key="1">
    <citation type="submission" date="2022-07" db="EMBL/GenBank/DDBJ databases">
        <title>Phylogenomic reconstructions and comparative analyses of Kickxellomycotina fungi.</title>
        <authorList>
            <person name="Reynolds N.K."/>
            <person name="Stajich J.E."/>
            <person name="Barry K."/>
            <person name="Grigoriev I.V."/>
            <person name="Crous P."/>
            <person name="Smith M.E."/>
        </authorList>
    </citation>
    <scope>NUCLEOTIDE SEQUENCE</scope>
    <source>
        <strain evidence="14">NRRL 3115</strain>
    </source>
</reference>
<dbReference type="InterPro" id="IPR003616">
    <property type="entry name" value="Post-SET_dom"/>
</dbReference>
<dbReference type="Proteomes" id="UP001151518">
    <property type="component" value="Unassembled WGS sequence"/>
</dbReference>
<dbReference type="PANTHER" id="PTHR45814">
    <property type="entry name" value="HISTONE-LYSINE N-METHYLTRANSFERASE SETD1"/>
    <property type="match status" value="1"/>
</dbReference>
<dbReference type="GO" id="GO:0032259">
    <property type="term" value="P:methylation"/>
    <property type="evidence" value="ECO:0007669"/>
    <property type="project" value="UniProtKB-KW"/>
</dbReference>
<feature type="compositionally biased region" description="Basic and acidic residues" evidence="11">
    <location>
        <begin position="392"/>
        <end position="402"/>
    </location>
</feature>
<evidence type="ECO:0000256" key="3">
    <source>
        <dbReference type="ARBA" id="ARBA00022603"/>
    </source>
</evidence>
<keyword evidence="3 14" id="KW-0489">Methyltransferase</keyword>
<dbReference type="Gene3D" id="3.30.70.330">
    <property type="match status" value="2"/>
</dbReference>
<evidence type="ECO:0000259" key="13">
    <source>
        <dbReference type="PROSITE" id="PS50868"/>
    </source>
</evidence>
<comment type="catalytic activity">
    <reaction evidence="9">
        <text>N(6)-methyl-L-lysyl(4)-[histone H3] + S-adenosyl-L-methionine = N(6),N(6)-dimethyl-L-lysyl(4)-[histone H3] + S-adenosyl-L-homocysteine + H(+)</text>
        <dbReference type="Rhea" id="RHEA:60268"/>
        <dbReference type="Rhea" id="RHEA-COMP:15540"/>
        <dbReference type="Rhea" id="RHEA-COMP:15543"/>
        <dbReference type="ChEBI" id="CHEBI:15378"/>
        <dbReference type="ChEBI" id="CHEBI:57856"/>
        <dbReference type="ChEBI" id="CHEBI:59789"/>
        <dbReference type="ChEBI" id="CHEBI:61929"/>
        <dbReference type="ChEBI" id="CHEBI:61976"/>
    </reaction>
</comment>
<feature type="compositionally biased region" description="Polar residues" evidence="11">
    <location>
        <begin position="262"/>
        <end position="273"/>
    </location>
</feature>
<name>A0A9W8GA08_9FUNG</name>
<gene>
    <name evidence="14" type="primary">SETD1B</name>
    <name evidence="14" type="ORF">GGI25_001285</name>
</gene>
<evidence type="ECO:0000256" key="9">
    <source>
        <dbReference type="ARBA" id="ARBA00047583"/>
    </source>
</evidence>
<dbReference type="InterPro" id="IPR046341">
    <property type="entry name" value="SET_dom_sf"/>
</dbReference>
<feature type="domain" description="Post-SET" evidence="13">
    <location>
        <begin position="958"/>
        <end position="974"/>
    </location>
</feature>
<dbReference type="SMART" id="SM00317">
    <property type="entry name" value="SET"/>
    <property type="match status" value="1"/>
</dbReference>
<feature type="compositionally biased region" description="Gly residues" evidence="11">
    <location>
        <begin position="779"/>
        <end position="801"/>
    </location>
</feature>
<dbReference type="Gene3D" id="2.170.270.10">
    <property type="entry name" value="SET domain"/>
    <property type="match status" value="1"/>
</dbReference>
<evidence type="ECO:0000256" key="6">
    <source>
        <dbReference type="ARBA" id="ARBA00022853"/>
    </source>
</evidence>
<dbReference type="GO" id="GO:0048188">
    <property type="term" value="C:Set1C/COMPASS complex"/>
    <property type="evidence" value="ECO:0007669"/>
    <property type="project" value="TreeGrafter"/>
</dbReference>
<dbReference type="InterPro" id="IPR001214">
    <property type="entry name" value="SET_dom"/>
</dbReference>
<dbReference type="InterPro" id="IPR035979">
    <property type="entry name" value="RBD_domain_sf"/>
</dbReference>
<feature type="domain" description="SET" evidence="12">
    <location>
        <begin position="835"/>
        <end position="952"/>
    </location>
</feature>